<dbReference type="Proteomes" id="UP000095765">
    <property type="component" value="Unassembled WGS sequence"/>
</dbReference>
<evidence type="ECO:0000256" key="3">
    <source>
        <dbReference type="ARBA" id="ARBA00022448"/>
    </source>
</evidence>
<protein>
    <submittedName>
        <fullName evidence="15">Proline permease</fullName>
    </submittedName>
    <submittedName>
        <fullName evidence="16">Sodium:solute symporter</fullName>
    </submittedName>
</protein>
<feature type="transmembrane region" description="Helical" evidence="14">
    <location>
        <begin position="239"/>
        <end position="259"/>
    </location>
</feature>
<dbReference type="Pfam" id="PF00474">
    <property type="entry name" value="SSF"/>
    <property type="match status" value="1"/>
</dbReference>
<evidence type="ECO:0000256" key="6">
    <source>
        <dbReference type="ARBA" id="ARBA00022847"/>
    </source>
</evidence>
<evidence type="ECO:0000256" key="11">
    <source>
        <dbReference type="ARBA" id="ARBA00023201"/>
    </source>
</evidence>
<sequence>MFEKILMIVIFFAVTVAIGVYCRRHAGSVGDFVLGGRSVGPWVTAFAYGTSYFSSVVFVGYAGQFGWNFGVAATWIGIGNALIGSLLAWVLLGRRTRVMTKHLESATMPDFFAKRYCCPALKTVSSVLIFVFLVPYSASVYKGLSGLFAMAFGIDFKWCVIGIAVLTGIYVVVGGYMAAALNDLVQGVVMLAGIVMVVVSILNGRGGFYSAFQQLSQVPSETAPGLGGAFVSFFGPDPLGLLGVVVLTSLGTLGLPQMVHKFYTIKNEKSIKAGTIISTLFALIIAGGSYFMGAFGRLYYTPPASGQPVFDNIVPEMLAGSLPDLLIGVVMILVLSASMSTLSSLVITSSSTFTLDFLGGVFFKGMGHRTQLRWIRALCIFFVALSVVLALNPNNLITSLMSLSWGALAGSFLGPLVYGLFWRGATAAGVWACFITGVGFNVLNLFVPFAAPTSAGAIAIVASLIVAPLVSLFTPKLSQAHLDVTFSCYDERIAAPHKLILEQVSE</sequence>
<keyword evidence="6" id="KW-0769">Symport</keyword>
<feature type="transmembrane region" description="Helical" evidence="14">
    <location>
        <begin position="6"/>
        <end position="22"/>
    </location>
</feature>
<dbReference type="InterPro" id="IPR001734">
    <property type="entry name" value="Na/solute_symporter"/>
</dbReference>
<dbReference type="Proteomes" id="UP000260828">
    <property type="component" value="Unassembled WGS sequence"/>
</dbReference>
<dbReference type="PANTHER" id="PTHR48086:SF3">
    <property type="entry name" value="SODIUM_PROLINE SYMPORTER"/>
    <property type="match status" value="1"/>
</dbReference>
<evidence type="ECO:0000256" key="9">
    <source>
        <dbReference type="ARBA" id="ARBA00023065"/>
    </source>
</evidence>
<feature type="transmembrane region" description="Helical" evidence="14">
    <location>
        <begin position="374"/>
        <end position="391"/>
    </location>
</feature>
<feature type="transmembrane region" description="Helical" evidence="14">
    <location>
        <begin position="453"/>
        <end position="473"/>
    </location>
</feature>
<dbReference type="OrthoDB" id="9810181at2"/>
<evidence type="ECO:0000256" key="2">
    <source>
        <dbReference type="ARBA" id="ARBA00006434"/>
    </source>
</evidence>
<keyword evidence="7 14" id="KW-1133">Transmembrane helix</keyword>
<feature type="transmembrane region" description="Helical" evidence="14">
    <location>
        <begin position="403"/>
        <end position="421"/>
    </location>
</feature>
<dbReference type="AlphaFoldDB" id="A0A174Q7K5"/>
<dbReference type="EMBL" id="CZBE01000009">
    <property type="protein sequence ID" value="CUP66930.1"/>
    <property type="molecule type" value="Genomic_DNA"/>
</dbReference>
<dbReference type="PANTHER" id="PTHR48086">
    <property type="entry name" value="SODIUM/PROLINE SYMPORTER-RELATED"/>
    <property type="match status" value="1"/>
</dbReference>
<keyword evidence="4" id="KW-1003">Cell membrane</keyword>
<reference evidence="16 18" key="2">
    <citation type="submission" date="2018-08" db="EMBL/GenBank/DDBJ databases">
        <title>A genome reference for cultivated species of the human gut microbiota.</title>
        <authorList>
            <person name="Zou Y."/>
            <person name="Xue W."/>
            <person name="Luo G."/>
        </authorList>
    </citation>
    <scope>NUCLEOTIDE SEQUENCE [LARGE SCALE GENOMIC DNA]</scope>
    <source>
        <strain evidence="16 18">TF05-12AC</strain>
    </source>
</reference>
<organism evidence="15 17">
    <name type="scientific">Anaerotruncus colihominis</name>
    <dbReference type="NCBI Taxonomy" id="169435"/>
    <lineage>
        <taxon>Bacteria</taxon>
        <taxon>Bacillati</taxon>
        <taxon>Bacillota</taxon>
        <taxon>Clostridia</taxon>
        <taxon>Eubacteriales</taxon>
        <taxon>Oscillospiraceae</taxon>
        <taxon>Anaerotruncus</taxon>
    </lineage>
</organism>
<dbReference type="PROSITE" id="PS50283">
    <property type="entry name" value="NA_SOLUT_SYMP_3"/>
    <property type="match status" value="1"/>
</dbReference>
<evidence type="ECO:0000256" key="5">
    <source>
        <dbReference type="ARBA" id="ARBA00022692"/>
    </source>
</evidence>
<evidence type="ECO:0000313" key="15">
    <source>
        <dbReference type="EMBL" id="CUP66930.1"/>
    </source>
</evidence>
<comment type="similarity">
    <text evidence="2 13">Belongs to the sodium:solute symporter (SSF) (TC 2.A.21) family.</text>
</comment>
<reference evidence="15 17" key="1">
    <citation type="submission" date="2015-09" db="EMBL/GenBank/DDBJ databases">
        <authorList>
            <consortium name="Pathogen Informatics"/>
        </authorList>
    </citation>
    <scope>NUCLEOTIDE SEQUENCE [LARGE SCALE GENOMIC DNA]</scope>
    <source>
        <strain evidence="15 17">2789STDY5834939</strain>
    </source>
</reference>
<evidence type="ECO:0000256" key="7">
    <source>
        <dbReference type="ARBA" id="ARBA00022989"/>
    </source>
</evidence>
<feature type="transmembrane region" description="Helical" evidence="14">
    <location>
        <begin position="184"/>
        <end position="202"/>
    </location>
</feature>
<keyword evidence="9" id="KW-0406">Ion transport</keyword>
<dbReference type="RefSeq" id="WP_006874273.1">
    <property type="nucleotide sequence ID" value="NZ_CABIWA010000012.1"/>
</dbReference>
<evidence type="ECO:0000313" key="17">
    <source>
        <dbReference type="Proteomes" id="UP000095765"/>
    </source>
</evidence>
<feature type="transmembrane region" description="Helical" evidence="14">
    <location>
        <begin position="42"/>
        <end position="63"/>
    </location>
</feature>
<evidence type="ECO:0000256" key="13">
    <source>
        <dbReference type="RuleBase" id="RU362091"/>
    </source>
</evidence>
<dbReference type="GO" id="GO:0015824">
    <property type="term" value="P:proline transport"/>
    <property type="evidence" value="ECO:0007669"/>
    <property type="project" value="TreeGrafter"/>
</dbReference>
<proteinExistence type="inferred from homology"/>
<evidence type="ECO:0000256" key="1">
    <source>
        <dbReference type="ARBA" id="ARBA00004651"/>
    </source>
</evidence>
<keyword evidence="5 14" id="KW-0812">Transmembrane</keyword>
<evidence type="ECO:0000256" key="14">
    <source>
        <dbReference type="SAM" id="Phobius"/>
    </source>
</evidence>
<dbReference type="GeneID" id="72462570"/>
<comment type="catalytic activity">
    <reaction evidence="12">
        <text>L-proline(in) + Na(+)(in) = L-proline(out) + Na(+)(out)</text>
        <dbReference type="Rhea" id="RHEA:28967"/>
        <dbReference type="ChEBI" id="CHEBI:29101"/>
        <dbReference type="ChEBI" id="CHEBI:60039"/>
    </reaction>
</comment>
<feature type="transmembrane region" description="Helical" evidence="14">
    <location>
        <begin position="271"/>
        <end position="292"/>
    </location>
</feature>
<evidence type="ECO:0000313" key="16">
    <source>
        <dbReference type="EMBL" id="RGE65442.1"/>
    </source>
</evidence>
<gene>
    <name evidence="15" type="primary">putP_1</name>
    <name evidence="16" type="ORF">DXC40_16945</name>
    <name evidence="15" type="ORF">ERS852551_01538</name>
</gene>
<dbReference type="GO" id="GO:0005298">
    <property type="term" value="F:proline:sodium symporter activity"/>
    <property type="evidence" value="ECO:0007669"/>
    <property type="project" value="TreeGrafter"/>
</dbReference>
<name>A0A174Q7K5_9FIRM</name>
<evidence type="ECO:0000256" key="12">
    <source>
        <dbReference type="ARBA" id="ARBA00033708"/>
    </source>
</evidence>
<dbReference type="Gene3D" id="1.20.1730.10">
    <property type="entry name" value="Sodium/glucose cotransporter"/>
    <property type="match status" value="1"/>
</dbReference>
<dbReference type="InterPro" id="IPR038377">
    <property type="entry name" value="Na/Glc_symporter_sf"/>
</dbReference>
<keyword evidence="11" id="KW-0739">Sodium transport</keyword>
<feature type="transmembrane region" description="Helical" evidence="14">
    <location>
        <begin position="69"/>
        <end position="92"/>
    </location>
</feature>
<keyword evidence="3" id="KW-0813">Transport</keyword>
<dbReference type="InterPro" id="IPR050277">
    <property type="entry name" value="Sodium:Solute_Symporter"/>
</dbReference>
<keyword evidence="10 14" id="KW-0472">Membrane</keyword>
<dbReference type="GO" id="GO:0015193">
    <property type="term" value="F:L-proline transmembrane transporter activity"/>
    <property type="evidence" value="ECO:0007669"/>
    <property type="project" value="TreeGrafter"/>
</dbReference>
<comment type="subcellular location">
    <subcellularLocation>
        <location evidence="1">Cell membrane</location>
        <topology evidence="1">Multi-pass membrane protein</topology>
    </subcellularLocation>
</comment>
<feature type="transmembrane region" description="Helical" evidence="14">
    <location>
        <begin position="147"/>
        <end position="172"/>
    </location>
</feature>
<dbReference type="EMBL" id="QVME01000013">
    <property type="protein sequence ID" value="RGE65442.1"/>
    <property type="molecule type" value="Genomic_DNA"/>
</dbReference>
<evidence type="ECO:0000313" key="18">
    <source>
        <dbReference type="Proteomes" id="UP000260828"/>
    </source>
</evidence>
<evidence type="ECO:0000256" key="4">
    <source>
        <dbReference type="ARBA" id="ARBA00022475"/>
    </source>
</evidence>
<dbReference type="GO" id="GO:0005886">
    <property type="term" value="C:plasma membrane"/>
    <property type="evidence" value="ECO:0007669"/>
    <property type="project" value="UniProtKB-SubCell"/>
</dbReference>
<evidence type="ECO:0000256" key="10">
    <source>
        <dbReference type="ARBA" id="ARBA00023136"/>
    </source>
</evidence>
<feature type="transmembrane region" description="Helical" evidence="14">
    <location>
        <begin position="120"/>
        <end position="141"/>
    </location>
</feature>
<accession>A0A174Q7K5</accession>
<feature type="transmembrane region" description="Helical" evidence="14">
    <location>
        <begin position="325"/>
        <end position="347"/>
    </location>
</feature>
<feature type="transmembrane region" description="Helical" evidence="14">
    <location>
        <begin position="428"/>
        <end position="447"/>
    </location>
</feature>
<keyword evidence="8" id="KW-0915">Sodium</keyword>
<evidence type="ECO:0000256" key="8">
    <source>
        <dbReference type="ARBA" id="ARBA00023053"/>
    </source>
</evidence>